<dbReference type="SUPFAM" id="SSF56281">
    <property type="entry name" value="Metallo-hydrolase/oxidoreductase"/>
    <property type="match status" value="1"/>
</dbReference>
<comment type="caution">
    <text evidence="2">The sequence shown here is derived from an EMBL/GenBank/DDBJ whole genome shotgun (WGS) entry which is preliminary data.</text>
</comment>
<organism evidence="2">
    <name type="scientific">marine sediment metagenome</name>
    <dbReference type="NCBI Taxonomy" id="412755"/>
    <lineage>
        <taxon>unclassified sequences</taxon>
        <taxon>metagenomes</taxon>
        <taxon>ecological metagenomes</taxon>
    </lineage>
</organism>
<dbReference type="Pfam" id="PF17778">
    <property type="entry name" value="WHD_BLACT"/>
    <property type="match status" value="1"/>
</dbReference>
<dbReference type="InterPro" id="IPR041516">
    <property type="entry name" value="LACTB2_WH"/>
</dbReference>
<protein>
    <recommendedName>
        <fullName evidence="1">Metallo-beta-lactamase domain-containing protein</fullName>
    </recommendedName>
</protein>
<gene>
    <name evidence="2" type="ORF">LCGC14_2103690</name>
</gene>
<reference evidence="2" key="1">
    <citation type="journal article" date="2015" name="Nature">
        <title>Complex archaea that bridge the gap between prokaryotes and eukaryotes.</title>
        <authorList>
            <person name="Spang A."/>
            <person name="Saw J.H."/>
            <person name="Jorgensen S.L."/>
            <person name="Zaremba-Niedzwiedzka K."/>
            <person name="Martijn J."/>
            <person name="Lind A.E."/>
            <person name="van Eijk R."/>
            <person name="Schleper C."/>
            <person name="Guy L."/>
            <person name="Ettema T.J."/>
        </authorList>
    </citation>
    <scope>NUCLEOTIDE SEQUENCE</scope>
</reference>
<dbReference type="PANTHER" id="PTHR23131:SF0">
    <property type="entry name" value="ENDORIBONUCLEASE LACTB2"/>
    <property type="match status" value="1"/>
</dbReference>
<dbReference type="SMART" id="SM00849">
    <property type="entry name" value="Lactamase_B"/>
    <property type="match status" value="1"/>
</dbReference>
<evidence type="ECO:0000313" key="2">
    <source>
        <dbReference type="EMBL" id="KKL70560.1"/>
    </source>
</evidence>
<dbReference type="AlphaFoldDB" id="A0A0F9GMB2"/>
<dbReference type="InterPro" id="IPR050662">
    <property type="entry name" value="Sec-metab_biosynth-thioest"/>
</dbReference>
<dbReference type="Gene3D" id="3.60.15.10">
    <property type="entry name" value="Ribonuclease Z/Hydroxyacylglutathione hydrolase-like"/>
    <property type="match status" value="1"/>
</dbReference>
<proteinExistence type="predicted"/>
<dbReference type="InterPro" id="IPR036866">
    <property type="entry name" value="RibonucZ/Hydroxyglut_hydro"/>
</dbReference>
<name>A0A0F9GMB2_9ZZZZ</name>
<dbReference type="Gene3D" id="1.10.10.10">
    <property type="entry name" value="Winged helix-like DNA-binding domain superfamily/Winged helix DNA-binding domain"/>
    <property type="match status" value="1"/>
</dbReference>
<sequence>MEITPRIHSIPAPIGSGFYTGPQAPDVYLVMDGGEGALIDSGFGDEQSVNARLEYLRERPEVKLRYIVLTHHHFDHSSGAHQLRQASGGQIVMHPQEERFLRDWQGDAPQDIDIPADQQAIAERVQRFRQQAAEAAPDVSIEDGVTLRVGGLTLEVVHTPGHTMGSICIYLREERALFTGDTALGLGTVAISPPPHGDMRLYLESLERLKGYDTALMLPGHGQPVQDVPRKLQELIDHRQEREEQVLRLVADGKSSARAMLGTIYPELDRRIMPMALRQVEAHLAKLAEDGRVEGAGEGEWRLRG</sequence>
<dbReference type="PANTHER" id="PTHR23131">
    <property type="entry name" value="ENDORIBONUCLEASE LACTB2"/>
    <property type="match status" value="1"/>
</dbReference>
<dbReference type="EMBL" id="LAZR01025861">
    <property type="protein sequence ID" value="KKL70560.1"/>
    <property type="molecule type" value="Genomic_DNA"/>
</dbReference>
<feature type="domain" description="Metallo-beta-lactamase" evidence="1">
    <location>
        <begin position="24"/>
        <end position="221"/>
    </location>
</feature>
<dbReference type="InterPro" id="IPR001279">
    <property type="entry name" value="Metallo-B-lactamas"/>
</dbReference>
<dbReference type="Pfam" id="PF00753">
    <property type="entry name" value="Lactamase_B"/>
    <property type="match status" value="1"/>
</dbReference>
<accession>A0A0F9GMB2</accession>
<dbReference type="InterPro" id="IPR036388">
    <property type="entry name" value="WH-like_DNA-bd_sf"/>
</dbReference>
<evidence type="ECO:0000259" key="1">
    <source>
        <dbReference type="SMART" id="SM00849"/>
    </source>
</evidence>